<dbReference type="PROSITE" id="PS01275">
    <property type="entry name" value="EFP"/>
    <property type="match status" value="1"/>
</dbReference>
<comment type="subcellular location">
    <subcellularLocation>
        <location evidence="1 7">Cytoplasm</location>
    </subcellularLocation>
</comment>
<organism evidence="12">
    <name type="scientific">Acidithiobacillus ferrivorans</name>
    <dbReference type="NCBI Taxonomy" id="160808"/>
    <lineage>
        <taxon>Bacteria</taxon>
        <taxon>Pseudomonadati</taxon>
        <taxon>Pseudomonadota</taxon>
        <taxon>Acidithiobacillia</taxon>
        <taxon>Acidithiobacillales</taxon>
        <taxon>Acidithiobacillaceae</taxon>
        <taxon>Acidithiobacillus</taxon>
    </lineage>
</organism>
<dbReference type="InterPro" id="IPR015365">
    <property type="entry name" value="Elong-fact-P_C"/>
</dbReference>
<dbReference type="SMART" id="SM01185">
    <property type="entry name" value="EFP"/>
    <property type="match status" value="1"/>
</dbReference>
<dbReference type="RefSeq" id="WP_014028769.1">
    <property type="nucleotide sequence ID" value="NZ_CCCS020000003.1"/>
</dbReference>
<dbReference type="UniPathway" id="UPA00345"/>
<evidence type="ECO:0000256" key="3">
    <source>
        <dbReference type="ARBA" id="ARBA00009479"/>
    </source>
</evidence>
<keyword evidence="5 7" id="KW-0251">Elongation factor</keyword>
<evidence type="ECO:0000259" key="10">
    <source>
        <dbReference type="SMART" id="SM00841"/>
    </source>
</evidence>
<evidence type="ECO:0000256" key="1">
    <source>
        <dbReference type="ARBA" id="ARBA00004496"/>
    </source>
</evidence>
<evidence type="ECO:0000313" key="14">
    <source>
        <dbReference type="EMBL" id="QQD71646.1"/>
    </source>
</evidence>
<evidence type="ECO:0000259" key="11">
    <source>
        <dbReference type="SMART" id="SM01185"/>
    </source>
</evidence>
<accession>A0A060UKI9</accession>
<dbReference type="EMBL" id="MASQ01000091">
    <property type="protein sequence ID" value="OCB02628.1"/>
    <property type="molecule type" value="Genomic_DNA"/>
</dbReference>
<dbReference type="InterPro" id="IPR012340">
    <property type="entry name" value="NA-bd_OB-fold"/>
</dbReference>
<dbReference type="Gene3D" id="2.30.30.30">
    <property type="match status" value="1"/>
</dbReference>
<dbReference type="Pfam" id="PF01132">
    <property type="entry name" value="EFP"/>
    <property type="match status" value="1"/>
</dbReference>
<dbReference type="Proteomes" id="UP000193925">
    <property type="component" value="Chromosome AFERRI"/>
</dbReference>
<reference evidence="12" key="2">
    <citation type="submission" date="2014-07" db="EMBL/GenBank/DDBJ databases">
        <title>Initial genome analysis of the psychrotolerant acidophile Acidithiobacillus ferrivorans CF27: insights into iron and sulfur oxidation pathways and into biofilm formation.</title>
        <authorList>
            <person name="Talla E."/>
            <person name="Hedrich S."/>
            <person name="Mangenot S."/>
            <person name="Ji B."/>
            <person name="Johnson D.B."/>
            <person name="Barbe V."/>
            <person name="Bonnefoy V."/>
        </authorList>
    </citation>
    <scope>NUCLEOTIDE SEQUENCE [LARGE SCALE GENOMIC DNA]</scope>
    <source>
        <strain evidence="12">CF27</strain>
    </source>
</reference>
<feature type="domain" description="Elongation factor P C-terminal" evidence="10">
    <location>
        <begin position="130"/>
        <end position="185"/>
    </location>
</feature>
<evidence type="ECO:0000313" key="12">
    <source>
        <dbReference type="EMBL" id="CDQ08886.1"/>
    </source>
</evidence>
<evidence type="ECO:0000313" key="16">
    <source>
        <dbReference type="Proteomes" id="UP000093129"/>
    </source>
</evidence>
<sequence>MKISAFDIRLGNILEHEKGLWRVLKTDFVKPGKGGAFVQIEMKNIETGTKSNTRFRSGESVEKAVVEPRTMQYLYADATGYVFMDNENFEQLILSADLLEGQTGYLLPNTEIQINLHNDRPIGVELPPVVVLEVSEADPAIKGQTATGSYKAARMETGITVMVPQFVNAGEKIRVNTVDGSYIDRS</sequence>
<evidence type="ECO:0000313" key="13">
    <source>
        <dbReference type="EMBL" id="OCB02628.1"/>
    </source>
</evidence>
<dbReference type="EMBL" id="CP059488">
    <property type="protein sequence ID" value="QQD71646.1"/>
    <property type="molecule type" value="Genomic_DNA"/>
</dbReference>
<dbReference type="Proteomes" id="UP000093129">
    <property type="component" value="Unassembled WGS sequence"/>
</dbReference>
<dbReference type="OrthoDB" id="9801844at2"/>
<name>A0A060UKI9_9PROT</name>
<dbReference type="InterPro" id="IPR001059">
    <property type="entry name" value="Transl_elong_P/YeiP_cen"/>
</dbReference>
<dbReference type="NCBIfam" id="NF001810">
    <property type="entry name" value="PRK00529.1"/>
    <property type="match status" value="1"/>
</dbReference>
<comment type="function">
    <text evidence="7">Involved in peptide bond synthesis. Stimulates efficient translation and peptide-bond synthesis on native or reconstituted 70S ribosomes in vitro. Probably functions indirectly by altering the affinity of the ribosome for aminoacyl-tRNA, thus increasing their reactivity as acceptors for peptidyl transferase.</text>
</comment>
<reference evidence="12" key="1">
    <citation type="submission" date="2014-03" db="EMBL/GenBank/DDBJ databases">
        <authorList>
            <person name="Genoscope - CEA"/>
        </authorList>
    </citation>
    <scope>NUCLEOTIDE SEQUENCE [LARGE SCALE GENOMIC DNA]</scope>
    <source>
        <strain evidence="12">CF27</strain>
    </source>
</reference>
<dbReference type="CDD" id="cd05794">
    <property type="entry name" value="S1_EF-P_repeat_2"/>
    <property type="match status" value="1"/>
</dbReference>
<dbReference type="SMART" id="SM00841">
    <property type="entry name" value="Elong-fact-P_C"/>
    <property type="match status" value="1"/>
</dbReference>
<evidence type="ECO:0000313" key="15">
    <source>
        <dbReference type="EMBL" id="SMH64194.1"/>
    </source>
</evidence>
<dbReference type="InterPro" id="IPR008991">
    <property type="entry name" value="Translation_prot_SH3-like_sf"/>
</dbReference>
<dbReference type="Pfam" id="PF09285">
    <property type="entry name" value="Elong-fact-P_C"/>
    <property type="match status" value="1"/>
</dbReference>
<dbReference type="InterPro" id="IPR013185">
    <property type="entry name" value="Transl_elong_KOW-like"/>
</dbReference>
<dbReference type="HAMAP" id="MF_00141">
    <property type="entry name" value="EF_P"/>
    <property type="match status" value="1"/>
</dbReference>
<dbReference type="CDD" id="cd04470">
    <property type="entry name" value="S1_EF-P_repeat_1"/>
    <property type="match status" value="1"/>
</dbReference>
<evidence type="ECO:0000256" key="2">
    <source>
        <dbReference type="ARBA" id="ARBA00004815"/>
    </source>
</evidence>
<keyword evidence="4 7" id="KW-0963">Cytoplasm</keyword>
<comment type="pathway">
    <text evidence="2 7">Protein biosynthesis; polypeptide chain elongation.</text>
</comment>
<dbReference type="InterPro" id="IPR020599">
    <property type="entry name" value="Transl_elong_fac_P/YeiP"/>
</dbReference>
<evidence type="ECO:0000256" key="8">
    <source>
        <dbReference type="NCBIfam" id="TIGR00038"/>
    </source>
</evidence>
<dbReference type="InterPro" id="IPR011768">
    <property type="entry name" value="Transl_elongation_fac_P"/>
</dbReference>
<dbReference type="FunFam" id="2.40.50.140:FF:000009">
    <property type="entry name" value="Elongation factor P"/>
    <property type="match status" value="1"/>
</dbReference>
<dbReference type="PANTHER" id="PTHR30053">
    <property type="entry name" value="ELONGATION FACTOR P"/>
    <property type="match status" value="1"/>
</dbReference>
<dbReference type="PANTHER" id="PTHR30053:SF14">
    <property type="entry name" value="TRANSLATION ELONGATION FACTOR KOW-LIKE DOMAIN-CONTAINING PROTEIN"/>
    <property type="match status" value="1"/>
</dbReference>
<dbReference type="PIRSF" id="PIRSF005901">
    <property type="entry name" value="EF-P"/>
    <property type="match status" value="1"/>
</dbReference>
<reference evidence="15 17" key="4">
    <citation type="submission" date="2017-03" db="EMBL/GenBank/DDBJ databases">
        <authorList>
            <person name="Regsiter A."/>
            <person name="William W."/>
        </authorList>
    </citation>
    <scope>NUCLEOTIDE SEQUENCE [LARGE SCALE GENOMIC DNA]</scope>
    <source>
        <strain evidence="15">PRJEB5721</strain>
    </source>
</reference>
<proteinExistence type="inferred from homology"/>
<dbReference type="Proteomes" id="UP000595420">
    <property type="component" value="Chromosome"/>
</dbReference>
<evidence type="ECO:0000256" key="7">
    <source>
        <dbReference type="HAMAP-Rule" id="MF_00141"/>
    </source>
</evidence>
<evidence type="ECO:0000256" key="6">
    <source>
        <dbReference type="ARBA" id="ARBA00022917"/>
    </source>
</evidence>
<evidence type="ECO:0000256" key="4">
    <source>
        <dbReference type="ARBA" id="ARBA00022490"/>
    </source>
</evidence>
<dbReference type="GO" id="GO:0043043">
    <property type="term" value="P:peptide biosynthetic process"/>
    <property type="evidence" value="ECO:0007669"/>
    <property type="project" value="InterPro"/>
</dbReference>
<dbReference type="SUPFAM" id="SSF50104">
    <property type="entry name" value="Translation proteins SH3-like domain"/>
    <property type="match status" value="1"/>
</dbReference>
<evidence type="ECO:0000313" key="18">
    <source>
        <dbReference type="Proteomes" id="UP000595420"/>
    </source>
</evidence>
<dbReference type="FunFam" id="2.30.30.30:FF:000003">
    <property type="entry name" value="Elongation factor P"/>
    <property type="match status" value="1"/>
</dbReference>
<dbReference type="InterPro" id="IPR013852">
    <property type="entry name" value="Transl_elong_P/YeiP_CS"/>
</dbReference>
<gene>
    <name evidence="7 12" type="primary">efp</name>
    <name evidence="15" type="ORF">AFERRI_10227</name>
    <name evidence="12" type="ORF">AFERRI_110050</name>
    <name evidence="13" type="ORF">BBC27_11920</name>
    <name evidence="14" type="ORF">H2515_09240</name>
</gene>
<keyword evidence="6 7" id="KW-0648">Protein biosynthesis</keyword>
<keyword evidence="17" id="KW-1185">Reference proteome</keyword>
<dbReference type="GO" id="GO:0005829">
    <property type="term" value="C:cytosol"/>
    <property type="evidence" value="ECO:0007669"/>
    <property type="project" value="UniProtKB-ARBA"/>
</dbReference>
<reference evidence="13 16" key="3">
    <citation type="submission" date="2016-07" db="EMBL/GenBank/DDBJ databases">
        <title>Draft genome of a psychrotolerant acidophile Acidithiobacillus ferrivorans strain YL15.</title>
        <authorList>
            <person name="Peng T."/>
            <person name="Ma L."/>
            <person name="Nan M."/>
            <person name="An N."/>
            <person name="Wang M."/>
            <person name="Qiu G."/>
            <person name="Zeng W."/>
        </authorList>
    </citation>
    <scope>NUCLEOTIDE SEQUENCE [LARGE SCALE GENOMIC DNA]</scope>
    <source>
        <strain evidence="13 16">YL15</strain>
    </source>
</reference>
<comment type="similarity">
    <text evidence="3 7 9">Belongs to the elongation factor P family.</text>
</comment>
<evidence type="ECO:0000313" key="17">
    <source>
        <dbReference type="Proteomes" id="UP000193925"/>
    </source>
</evidence>
<dbReference type="InterPro" id="IPR014722">
    <property type="entry name" value="Rib_uL2_dom2"/>
</dbReference>
<dbReference type="Pfam" id="PF08207">
    <property type="entry name" value="EFP_N"/>
    <property type="match status" value="1"/>
</dbReference>
<evidence type="ECO:0000256" key="5">
    <source>
        <dbReference type="ARBA" id="ARBA00022768"/>
    </source>
</evidence>
<dbReference type="NCBIfam" id="TIGR00038">
    <property type="entry name" value="efp"/>
    <property type="match status" value="1"/>
</dbReference>
<dbReference type="Gene3D" id="2.40.50.140">
    <property type="entry name" value="Nucleic acid-binding proteins"/>
    <property type="match status" value="2"/>
</dbReference>
<reference evidence="14 18" key="5">
    <citation type="submission" date="2020-07" db="EMBL/GenBank/DDBJ databases">
        <title>Complete genome sequence analysis of Acidithiobacillus ferrivorans XJFY6S-08 reveals extreme environmental adaptation to alpine acid mine drainage.</title>
        <authorList>
            <person name="Yan L."/>
            <person name="Ni Y."/>
        </authorList>
    </citation>
    <scope>NUCLEOTIDE SEQUENCE [LARGE SCALE GENOMIC DNA]</scope>
    <source>
        <strain evidence="14 18">XJFY6S-08</strain>
    </source>
</reference>
<dbReference type="FunFam" id="2.40.50.140:FF:000004">
    <property type="entry name" value="Elongation factor P"/>
    <property type="match status" value="1"/>
</dbReference>
<evidence type="ECO:0000256" key="9">
    <source>
        <dbReference type="RuleBase" id="RU004389"/>
    </source>
</evidence>
<feature type="domain" description="Translation elongation factor P/YeiP central" evidence="11">
    <location>
        <begin position="68"/>
        <end position="122"/>
    </location>
</feature>
<dbReference type="EMBL" id="LT841305">
    <property type="protein sequence ID" value="SMH64194.1"/>
    <property type="molecule type" value="Genomic_DNA"/>
</dbReference>
<dbReference type="SUPFAM" id="SSF50249">
    <property type="entry name" value="Nucleic acid-binding proteins"/>
    <property type="match status" value="2"/>
</dbReference>
<dbReference type="EMBL" id="CCCS020000003">
    <property type="protein sequence ID" value="CDQ08886.1"/>
    <property type="molecule type" value="Genomic_DNA"/>
</dbReference>
<dbReference type="GO" id="GO:0003746">
    <property type="term" value="F:translation elongation factor activity"/>
    <property type="evidence" value="ECO:0007669"/>
    <property type="project" value="UniProtKB-UniRule"/>
</dbReference>
<protein>
    <recommendedName>
        <fullName evidence="7 8">Elongation factor P</fullName>
        <shortName evidence="7">EF-P</shortName>
    </recommendedName>
</protein>
<dbReference type="AlphaFoldDB" id="A0A060UKI9"/>